<evidence type="ECO:0000313" key="2">
    <source>
        <dbReference type="Proteomes" id="UP000323400"/>
    </source>
</evidence>
<evidence type="ECO:0000313" key="1">
    <source>
        <dbReference type="EMBL" id="QEG08397.1"/>
    </source>
</evidence>
<proteinExistence type="predicted"/>
<protein>
    <submittedName>
        <fullName evidence="1">Uncharacterized protein</fullName>
    </submittedName>
</protein>
<organism evidence="1 2">
    <name type="scientific">Aeromonas phage 2L372X</name>
    <dbReference type="NCBI Taxonomy" id="2588515"/>
    <lineage>
        <taxon>Viruses</taxon>
        <taxon>Duplodnaviria</taxon>
        <taxon>Heunggongvirae</taxon>
        <taxon>Uroviricota</taxon>
        <taxon>Caudoviricetes</taxon>
        <taxon>Plateaulakevirus</taxon>
        <taxon>Plateaulakevirus pv2L372X</taxon>
    </lineage>
</organism>
<dbReference type="GeneID" id="55616850"/>
<reference evidence="1 2" key="1">
    <citation type="submission" date="2019-04" db="EMBL/GenBank/DDBJ databases">
        <title>Nine Novel Phages from a Plateau Lake in Southwest China Provide Insights into Aeromonas Phage Diversity.</title>
        <authorList>
            <person name="Xiao W."/>
            <person name="Bai M."/>
            <person name="Wang Y."/>
            <person name="Cui X."/>
        </authorList>
    </citation>
    <scope>NUCLEOTIDE SEQUENCE [LARGE SCALE GENOMIC DNA]</scope>
</reference>
<keyword evidence="2" id="KW-1185">Reference proteome</keyword>
<gene>
    <name evidence="1" type="primary">2L372X_144</name>
</gene>
<dbReference type="EMBL" id="MK813938">
    <property type="protein sequence ID" value="QEG08397.1"/>
    <property type="molecule type" value="Genomic_DNA"/>
</dbReference>
<dbReference type="RefSeq" id="YP_009846482.1">
    <property type="nucleotide sequence ID" value="NC_048770.1"/>
</dbReference>
<dbReference type="KEGG" id="vg:55616850"/>
<accession>A0A5B9N2S0</accession>
<name>A0A5B9N2S0_9CAUD</name>
<sequence>MKKQYENEEEAVKEYLELHKELKTAILKAQVMKNKSVTEFRYNFWLNVENKLKELLPKKKKKWEK</sequence>
<dbReference type="Proteomes" id="UP000323400">
    <property type="component" value="Segment"/>
</dbReference>